<dbReference type="EMBL" id="CP010978">
    <property type="protein sequence ID" value="AJQ29636.1"/>
    <property type="molecule type" value="Genomic_DNA"/>
</dbReference>
<gene>
    <name evidence="1" type="ORF">JBW_04305</name>
</gene>
<proteinExistence type="predicted"/>
<reference evidence="2" key="2">
    <citation type="submission" date="2015-02" db="EMBL/GenBank/DDBJ databases">
        <title>Complete Genome Sequence of Pelosinus fermentans JBW45.</title>
        <authorList>
            <person name="De Leon K.B."/>
            <person name="Utturkar S.M."/>
            <person name="Camilleri L.B."/>
            <person name="Arkin A.P."/>
            <person name="Fields M.W."/>
            <person name="Brown S.D."/>
            <person name="Wall J.D."/>
        </authorList>
    </citation>
    <scope>NUCLEOTIDE SEQUENCE [LARGE SCALE GENOMIC DNA]</scope>
    <source>
        <strain evidence="2">JBW45</strain>
    </source>
</reference>
<evidence type="ECO:0000313" key="1">
    <source>
        <dbReference type="EMBL" id="AJQ29636.1"/>
    </source>
</evidence>
<name>I8TTD3_9FIRM</name>
<evidence type="ECO:0000313" key="2">
    <source>
        <dbReference type="Proteomes" id="UP000005361"/>
    </source>
</evidence>
<dbReference type="AlphaFoldDB" id="I8TTD3"/>
<dbReference type="STRING" id="1192197.JBW_04305"/>
<sequence>MIRFMKNINPLKECTPIEKKVVFSIFTDQRLFSMCAKKVGIEIKPFMELKNARRQTRFSHIWTYKDVLRDNPVVRKDFCIKFLNRIITEFPEYEAMIYNIEMFHKYLKNNNTYAK</sequence>
<dbReference type="KEGG" id="pft:JBW_04305"/>
<protein>
    <submittedName>
        <fullName evidence="1">Uncharacterized protein</fullName>
    </submittedName>
</protein>
<dbReference type="Proteomes" id="UP000005361">
    <property type="component" value="Chromosome"/>
</dbReference>
<accession>I8TTD3</accession>
<organism evidence="1 2">
    <name type="scientific">Pelosinus fermentans JBW45</name>
    <dbReference type="NCBI Taxonomy" id="1192197"/>
    <lineage>
        <taxon>Bacteria</taxon>
        <taxon>Bacillati</taxon>
        <taxon>Bacillota</taxon>
        <taxon>Negativicutes</taxon>
        <taxon>Selenomonadales</taxon>
        <taxon>Sporomusaceae</taxon>
        <taxon>Pelosinus</taxon>
    </lineage>
</organism>
<dbReference type="HOGENOM" id="CLU_2106656_0_0_9"/>
<reference evidence="1 2" key="1">
    <citation type="journal article" date="2015" name="Genome Announc.">
        <title>Complete Genome Sequence of Pelosinus fermentans JBW45, a Member of a Remarkably Competitive Group of Negativicutes in the Firmicutes Phylum.</title>
        <authorList>
            <person name="De Leon K.B."/>
            <person name="Utturkar S.M."/>
            <person name="Camilleri L.B."/>
            <person name="Elias D.A."/>
            <person name="Arkin A.P."/>
            <person name="Fields M.W."/>
            <person name="Brown S.D."/>
            <person name="Wall J.D."/>
        </authorList>
    </citation>
    <scope>NUCLEOTIDE SEQUENCE [LARGE SCALE GENOMIC DNA]</scope>
    <source>
        <strain evidence="1 2">JBW45</strain>
    </source>
</reference>